<dbReference type="Proteomes" id="UP000095350">
    <property type="component" value="Unassembled WGS sequence"/>
</dbReference>
<protein>
    <recommendedName>
        <fullName evidence="3">HNH endonuclease</fullName>
    </recommendedName>
</protein>
<evidence type="ECO:0008006" key="3">
    <source>
        <dbReference type="Google" id="ProtNLM"/>
    </source>
</evidence>
<proteinExistence type="predicted"/>
<dbReference type="PaxDb" id="166486-ERS852572_03745"/>
<dbReference type="AlphaFoldDB" id="A0A173VWB8"/>
<sequence>MHLENGAKEITEIQGKKDVRQEFSAEALAKFDQILEDDKIEKTDNAEADLEKVLSQYFKDIKEKSECPDTFSDRPFEAYDLKKITPEENAVMREEFADKKEMLKRSWEETNGREWPKYGHDVYSANGNLIRKEGSDYDAHHIQPLGMGGKNESANITPLDAQVHYDKQGVHAADSPYSRLNEMLGGID</sequence>
<accession>A0A173VWB8</accession>
<dbReference type="GeneID" id="61434740"/>
<name>A0A173VWB8_9FIRM</name>
<dbReference type="EMBL" id="CYXZ01000049">
    <property type="protein sequence ID" value="CUN31839.1"/>
    <property type="molecule type" value="Genomic_DNA"/>
</dbReference>
<dbReference type="OrthoDB" id="3261089at2"/>
<dbReference type="RefSeq" id="WP_006856230.1">
    <property type="nucleotide sequence ID" value="NZ_CABIYH010000049.1"/>
</dbReference>
<gene>
    <name evidence="1" type="ORF">ERS852572_03745</name>
</gene>
<organism evidence="1 2">
    <name type="scientific">Roseburia intestinalis</name>
    <dbReference type="NCBI Taxonomy" id="166486"/>
    <lineage>
        <taxon>Bacteria</taxon>
        <taxon>Bacillati</taxon>
        <taxon>Bacillota</taxon>
        <taxon>Clostridia</taxon>
        <taxon>Lachnospirales</taxon>
        <taxon>Lachnospiraceae</taxon>
        <taxon>Roseburia</taxon>
    </lineage>
</organism>
<evidence type="ECO:0000313" key="1">
    <source>
        <dbReference type="EMBL" id="CUN31839.1"/>
    </source>
</evidence>
<reference evidence="1 2" key="1">
    <citation type="submission" date="2015-09" db="EMBL/GenBank/DDBJ databases">
        <authorList>
            <consortium name="Pathogen Informatics"/>
        </authorList>
    </citation>
    <scope>NUCLEOTIDE SEQUENCE [LARGE SCALE GENOMIC DNA]</scope>
    <source>
        <strain evidence="1 2">2789STDY5834960</strain>
    </source>
</reference>
<evidence type="ECO:0000313" key="2">
    <source>
        <dbReference type="Proteomes" id="UP000095350"/>
    </source>
</evidence>
<dbReference type="STRING" id="166486.ERS852572_03745"/>